<dbReference type="PANTHER" id="PTHR30213">
    <property type="entry name" value="INNER MEMBRANE PROTEIN YHJD"/>
    <property type="match status" value="1"/>
</dbReference>
<evidence type="ECO:0000256" key="3">
    <source>
        <dbReference type="ARBA" id="ARBA00022692"/>
    </source>
</evidence>
<dbReference type="NCBIfam" id="TIGR00765">
    <property type="entry name" value="yihY_not_rbn"/>
    <property type="match status" value="1"/>
</dbReference>
<feature type="transmembrane region" description="Helical" evidence="6">
    <location>
        <begin position="211"/>
        <end position="232"/>
    </location>
</feature>
<evidence type="ECO:0000256" key="4">
    <source>
        <dbReference type="ARBA" id="ARBA00022989"/>
    </source>
</evidence>
<accession>A0A3A1QVE0</accession>
<evidence type="ECO:0000256" key="2">
    <source>
        <dbReference type="ARBA" id="ARBA00022475"/>
    </source>
</evidence>
<comment type="caution">
    <text evidence="7">The sequence shown here is derived from an EMBL/GenBank/DDBJ whole genome shotgun (WGS) entry which is preliminary data.</text>
</comment>
<keyword evidence="3 6" id="KW-0812">Transmembrane</keyword>
<keyword evidence="8" id="KW-1185">Reference proteome</keyword>
<dbReference type="InterPro" id="IPR017039">
    <property type="entry name" value="Virul_fac_BrkB"/>
</dbReference>
<dbReference type="OrthoDB" id="9775903at2"/>
<keyword evidence="2" id="KW-1003">Cell membrane</keyword>
<feature type="transmembrane region" description="Helical" evidence="6">
    <location>
        <begin position="133"/>
        <end position="156"/>
    </location>
</feature>
<evidence type="ECO:0000313" key="8">
    <source>
        <dbReference type="Proteomes" id="UP000265801"/>
    </source>
</evidence>
<organism evidence="7 8">
    <name type="scientific">Bacillus salacetis</name>
    <dbReference type="NCBI Taxonomy" id="2315464"/>
    <lineage>
        <taxon>Bacteria</taxon>
        <taxon>Bacillati</taxon>
        <taxon>Bacillota</taxon>
        <taxon>Bacilli</taxon>
        <taxon>Bacillales</taxon>
        <taxon>Bacillaceae</taxon>
        <taxon>Bacillus</taxon>
    </lineage>
</organism>
<dbReference type="PANTHER" id="PTHR30213:SF0">
    <property type="entry name" value="UPF0761 MEMBRANE PROTEIN YIHY"/>
    <property type="match status" value="1"/>
</dbReference>
<gene>
    <name evidence="7" type="ORF">D3H55_13610</name>
</gene>
<reference evidence="7 8" key="1">
    <citation type="submission" date="2018-09" db="EMBL/GenBank/DDBJ databases">
        <title>Bacillus saliacetes sp. nov., isolated from Thai shrimp paste (Ka-pi).</title>
        <authorList>
            <person name="Daroonpunt R."/>
            <person name="Tanasupawat S."/>
            <person name="Yiamsombut S."/>
        </authorList>
    </citation>
    <scope>NUCLEOTIDE SEQUENCE [LARGE SCALE GENOMIC DNA]</scope>
    <source>
        <strain evidence="7 8">SKP7-4</strain>
    </source>
</reference>
<proteinExistence type="predicted"/>
<evidence type="ECO:0000256" key="5">
    <source>
        <dbReference type="ARBA" id="ARBA00023136"/>
    </source>
</evidence>
<evidence type="ECO:0000256" key="1">
    <source>
        <dbReference type="ARBA" id="ARBA00004651"/>
    </source>
</evidence>
<dbReference type="Pfam" id="PF03631">
    <property type="entry name" value="Virul_fac_BrkB"/>
    <property type="match status" value="1"/>
</dbReference>
<sequence length="281" mass="30843">MTKRSKTGGIKGFGKKLFQKVSDGDVTGLAAQLAYFFLLSLFPLLIFMVTLLPYLPFTQEDILNVISDFAPGETMQMIQSTINEVMSNRNTGLLSFSIIATIWSASNGMNAIVKSLNDAYEVEETRSFIVIRLMSILLTIAMIFVFIVALLLPVFGKQIGLFLFSQFGFSDQFLTIWGAVRWAISPIILFIVFVGLYFIAPSKKIKCLSAVPGAVFAALGWVGASLAFSFYVSNFGNYSATYGSIGGIIVLMIWFYLTGIIIMIGGHINAIMNVKNTGDCK</sequence>
<dbReference type="GO" id="GO:0005886">
    <property type="term" value="C:plasma membrane"/>
    <property type="evidence" value="ECO:0007669"/>
    <property type="project" value="UniProtKB-SubCell"/>
</dbReference>
<comment type="subcellular location">
    <subcellularLocation>
        <location evidence="1">Cell membrane</location>
        <topology evidence="1">Multi-pass membrane protein</topology>
    </subcellularLocation>
</comment>
<dbReference type="EMBL" id="QXIR01000018">
    <property type="protein sequence ID" value="RIW32304.1"/>
    <property type="molecule type" value="Genomic_DNA"/>
</dbReference>
<dbReference type="PIRSF" id="PIRSF035875">
    <property type="entry name" value="RNase_BN"/>
    <property type="match status" value="1"/>
</dbReference>
<keyword evidence="5 6" id="KW-0472">Membrane</keyword>
<keyword evidence="4 6" id="KW-1133">Transmembrane helix</keyword>
<dbReference type="Proteomes" id="UP000265801">
    <property type="component" value="Unassembled WGS sequence"/>
</dbReference>
<feature type="transmembrane region" description="Helical" evidence="6">
    <location>
        <begin position="176"/>
        <end position="199"/>
    </location>
</feature>
<feature type="transmembrane region" description="Helical" evidence="6">
    <location>
        <begin position="244"/>
        <end position="265"/>
    </location>
</feature>
<evidence type="ECO:0000313" key="7">
    <source>
        <dbReference type="EMBL" id="RIW32304.1"/>
    </source>
</evidence>
<dbReference type="AlphaFoldDB" id="A0A3A1QVE0"/>
<feature type="transmembrane region" description="Helical" evidence="6">
    <location>
        <begin position="93"/>
        <end position="113"/>
    </location>
</feature>
<evidence type="ECO:0000256" key="6">
    <source>
        <dbReference type="SAM" id="Phobius"/>
    </source>
</evidence>
<protein>
    <submittedName>
        <fullName evidence="7">YihY/virulence factor BrkB family protein</fullName>
    </submittedName>
</protein>
<feature type="transmembrane region" description="Helical" evidence="6">
    <location>
        <begin position="33"/>
        <end position="55"/>
    </location>
</feature>
<dbReference type="RefSeq" id="WP_119547522.1">
    <property type="nucleotide sequence ID" value="NZ_QXIR01000018.1"/>
</dbReference>
<name>A0A3A1QVE0_9BACI</name>